<keyword evidence="7" id="KW-0547">Nucleotide-binding</keyword>
<dbReference type="UniPathway" id="UPA00109">
    <property type="reaction ID" value="UER00188"/>
</dbReference>
<evidence type="ECO:0000256" key="6">
    <source>
        <dbReference type="ARBA" id="ARBA00022723"/>
    </source>
</evidence>
<keyword evidence="11" id="KW-0324">Glycolysis</keyword>
<evidence type="ECO:0000313" key="14">
    <source>
        <dbReference type="EMBL" id="KAA0054077.1"/>
    </source>
</evidence>
<keyword evidence="9" id="KW-0067">ATP-binding</keyword>
<name>A0A5A7UHP2_CUCMM</name>
<comment type="cofactor">
    <cofactor evidence="1">
        <name>K(+)</name>
        <dbReference type="ChEBI" id="CHEBI:29103"/>
    </cofactor>
</comment>
<keyword evidence="6" id="KW-0479">Metal-binding</keyword>
<dbReference type="GO" id="GO:0016301">
    <property type="term" value="F:kinase activity"/>
    <property type="evidence" value="ECO:0007669"/>
    <property type="project" value="UniProtKB-KW"/>
</dbReference>
<gene>
    <name evidence="14" type="ORF">E6C27_scaffold3564G00010</name>
</gene>
<evidence type="ECO:0000259" key="13">
    <source>
        <dbReference type="Pfam" id="PF00224"/>
    </source>
</evidence>
<keyword evidence="5" id="KW-0808">Transferase</keyword>
<dbReference type="Gene3D" id="3.20.20.60">
    <property type="entry name" value="Phosphoenolpyruvate-binding domains"/>
    <property type="match status" value="1"/>
</dbReference>
<evidence type="ECO:0000256" key="5">
    <source>
        <dbReference type="ARBA" id="ARBA00022679"/>
    </source>
</evidence>
<dbReference type="Pfam" id="PF00224">
    <property type="entry name" value="PK"/>
    <property type="match status" value="1"/>
</dbReference>
<dbReference type="SUPFAM" id="SSF51621">
    <property type="entry name" value="Phosphoenolpyruvate/pyruvate domain"/>
    <property type="match status" value="1"/>
</dbReference>
<evidence type="ECO:0000256" key="12">
    <source>
        <dbReference type="ARBA" id="ARBA00023317"/>
    </source>
</evidence>
<evidence type="ECO:0000256" key="10">
    <source>
        <dbReference type="ARBA" id="ARBA00022842"/>
    </source>
</evidence>
<dbReference type="GO" id="GO:0030955">
    <property type="term" value="F:potassium ion binding"/>
    <property type="evidence" value="ECO:0007669"/>
    <property type="project" value="InterPro"/>
</dbReference>
<dbReference type="InterPro" id="IPR040442">
    <property type="entry name" value="Pyrv_kinase-like_dom_sf"/>
</dbReference>
<dbReference type="EMBL" id="SSTE01008963">
    <property type="protein sequence ID" value="KAA0054077.1"/>
    <property type="molecule type" value="Genomic_DNA"/>
</dbReference>
<keyword evidence="12 14" id="KW-0670">Pyruvate</keyword>
<keyword evidence="10" id="KW-0460">Magnesium</keyword>
<comment type="pathway">
    <text evidence="2">Carbohydrate degradation; glycolysis; pyruvate from D-glyceraldehyde 3-phosphate: step 5/5.</text>
</comment>
<keyword evidence="8 14" id="KW-0418">Kinase</keyword>
<evidence type="ECO:0000256" key="11">
    <source>
        <dbReference type="ARBA" id="ARBA00023152"/>
    </source>
</evidence>
<comment type="caution">
    <text evidence="14">The sequence shown here is derived from an EMBL/GenBank/DDBJ whole genome shotgun (WGS) entry which is preliminary data.</text>
</comment>
<proteinExistence type="inferred from homology"/>
<dbReference type="PANTHER" id="PTHR11817">
    <property type="entry name" value="PYRUVATE KINASE"/>
    <property type="match status" value="1"/>
</dbReference>
<dbReference type="InterPro" id="IPR001697">
    <property type="entry name" value="Pyr_Knase"/>
</dbReference>
<dbReference type="InterPro" id="IPR015793">
    <property type="entry name" value="Pyrv_Knase_brl"/>
</dbReference>
<evidence type="ECO:0000256" key="1">
    <source>
        <dbReference type="ARBA" id="ARBA00001958"/>
    </source>
</evidence>
<comment type="similarity">
    <text evidence="3">Belongs to the pyruvate kinase family.</text>
</comment>
<evidence type="ECO:0000256" key="7">
    <source>
        <dbReference type="ARBA" id="ARBA00022741"/>
    </source>
</evidence>
<dbReference type="AlphaFoldDB" id="A0A5A7UHP2"/>
<protein>
    <recommendedName>
        <fullName evidence="4">pyruvate kinase</fullName>
        <ecNumber evidence="4">2.7.1.40</ecNumber>
    </recommendedName>
</protein>
<dbReference type="EC" id="2.7.1.40" evidence="4"/>
<evidence type="ECO:0000256" key="9">
    <source>
        <dbReference type="ARBA" id="ARBA00022840"/>
    </source>
</evidence>
<dbReference type="GO" id="GO:0000287">
    <property type="term" value="F:magnesium ion binding"/>
    <property type="evidence" value="ECO:0007669"/>
    <property type="project" value="InterPro"/>
</dbReference>
<evidence type="ECO:0000256" key="2">
    <source>
        <dbReference type="ARBA" id="ARBA00004997"/>
    </source>
</evidence>
<evidence type="ECO:0000256" key="8">
    <source>
        <dbReference type="ARBA" id="ARBA00022777"/>
    </source>
</evidence>
<reference evidence="14 15" key="1">
    <citation type="submission" date="2019-08" db="EMBL/GenBank/DDBJ databases">
        <title>Draft genome sequences of two oriental melons (Cucumis melo L. var makuwa).</title>
        <authorList>
            <person name="Kwon S.-Y."/>
        </authorList>
    </citation>
    <scope>NUCLEOTIDE SEQUENCE [LARGE SCALE GENOMIC DNA]</scope>
    <source>
        <strain evidence="15">cv. SW 3</strain>
        <tissue evidence="14">Leaf</tissue>
    </source>
</reference>
<feature type="domain" description="Pyruvate kinase barrel" evidence="13">
    <location>
        <begin position="2"/>
        <end position="82"/>
    </location>
</feature>
<organism evidence="14 15">
    <name type="scientific">Cucumis melo var. makuwa</name>
    <name type="common">Oriental melon</name>
    <dbReference type="NCBI Taxonomy" id="1194695"/>
    <lineage>
        <taxon>Eukaryota</taxon>
        <taxon>Viridiplantae</taxon>
        <taxon>Streptophyta</taxon>
        <taxon>Embryophyta</taxon>
        <taxon>Tracheophyta</taxon>
        <taxon>Spermatophyta</taxon>
        <taxon>Magnoliopsida</taxon>
        <taxon>eudicotyledons</taxon>
        <taxon>Gunneridae</taxon>
        <taxon>Pentapetalae</taxon>
        <taxon>rosids</taxon>
        <taxon>fabids</taxon>
        <taxon>Cucurbitales</taxon>
        <taxon>Cucurbitaceae</taxon>
        <taxon>Benincaseae</taxon>
        <taxon>Cucumis</taxon>
    </lineage>
</organism>
<sequence>MTKIVGTLGPNSRSVQVISACLTAGMSGMVGFLSNSPFVSSGPDYHQETLENLKIAVKSTKKLCAVMLDTAGPEVLVTKVRNLSLFRKMGLLF</sequence>
<dbReference type="GO" id="GO:0005524">
    <property type="term" value="F:ATP binding"/>
    <property type="evidence" value="ECO:0007669"/>
    <property type="project" value="UniProtKB-KW"/>
</dbReference>
<accession>A0A5A7UHP2</accession>
<dbReference type="STRING" id="1194695.A0A5A7UHP2"/>
<evidence type="ECO:0000313" key="15">
    <source>
        <dbReference type="Proteomes" id="UP000321393"/>
    </source>
</evidence>
<dbReference type="OrthoDB" id="108365at2759"/>
<evidence type="ECO:0000256" key="4">
    <source>
        <dbReference type="ARBA" id="ARBA00012142"/>
    </source>
</evidence>
<evidence type="ECO:0000256" key="3">
    <source>
        <dbReference type="ARBA" id="ARBA00008663"/>
    </source>
</evidence>
<dbReference type="GO" id="GO:0004743">
    <property type="term" value="F:pyruvate kinase activity"/>
    <property type="evidence" value="ECO:0007669"/>
    <property type="project" value="UniProtKB-EC"/>
</dbReference>
<dbReference type="Proteomes" id="UP000321393">
    <property type="component" value="Unassembled WGS sequence"/>
</dbReference>
<dbReference type="InterPro" id="IPR015813">
    <property type="entry name" value="Pyrv/PenolPyrv_kinase-like_dom"/>
</dbReference>